<dbReference type="SUPFAM" id="SSF55729">
    <property type="entry name" value="Acyl-CoA N-acyltransferases (Nat)"/>
    <property type="match status" value="1"/>
</dbReference>
<evidence type="ECO:0000256" key="4">
    <source>
        <dbReference type="HAMAP-Rule" id="MF_00688"/>
    </source>
</evidence>
<comment type="catalytic activity">
    <reaction evidence="4">
        <text>N-terminal L-lysyl-[protein] + L-leucyl-tRNA(Leu) = N-terminal L-leucyl-L-lysyl-[protein] + tRNA(Leu) + H(+)</text>
        <dbReference type="Rhea" id="RHEA:12340"/>
        <dbReference type="Rhea" id="RHEA-COMP:9613"/>
        <dbReference type="Rhea" id="RHEA-COMP:9622"/>
        <dbReference type="Rhea" id="RHEA-COMP:12670"/>
        <dbReference type="Rhea" id="RHEA-COMP:12671"/>
        <dbReference type="ChEBI" id="CHEBI:15378"/>
        <dbReference type="ChEBI" id="CHEBI:65249"/>
        <dbReference type="ChEBI" id="CHEBI:78442"/>
        <dbReference type="ChEBI" id="CHEBI:78494"/>
        <dbReference type="ChEBI" id="CHEBI:133043"/>
        <dbReference type="EC" id="2.3.2.6"/>
    </reaction>
</comment>
<comment type="catalytic activity">
    <reaction evidence="4">
        <text>L-phenylalanyl-tRNA(Phe) + an N-terminal L-alpha-aminoacyl-[protein] = an N-terminal L-phenylalanyl-L-alpha-aminoacyl-[protein] + tRNA(Phe)</text>
        <dbReference type="Rhea" id="RHEA:43632"/>
        <dbReference type="Rhea" id="RHEA-COMP:9668"/>
        <dbReference type="Rhea" id="RHEA-COMP:9699"/>
        <dbReference type="Rhea" id="RHEA-COMP:10636"/>
        <dbReference type="Rhea" id="RHEA-COMP:10637"/>
        <dbReference type="ChEBI" id="CHEBI:78442"/>
        <dbReference type="ChEBI" id="CHEBI:78531"/>
        <dbReference type="ChEBI" id="CHEBI:78597"/>
        <dbReference type="ChEBI" id="CHEBI:83561"/>
        <dbReference type="EC" id="2.3.2.6"/>
    </reaction>
</comment>
<dbReference type="Proteomes" id="UP000515317">
    <property type="component" value="Chromosome"/>
</dbReference>
<protein>
    <recommendedName>
        <fullName evidence="4">Leucyl/phenylalanyl-tRNA--protein transferase</fullName>
        <ecNumber evidence="4">2.3.2.6</ecNumber>
    </recommendedName>
    <alternativeName>
        <fullName evidence="4">L/F-transferase</fullName>
    </alternativeName>
    <alternativeName>
        <fullName evidence="4">Leucyltransferase</fullName>
    </alternativeName>
    <alternativeName>
        <fullName evidence="4">Phenyalanyltransferase</fullName>
    </alternativeName>
</protein>
<dbReference type="GO" id="GO:0005737">
    <property type="term" value="C:cytoplasm"/>
    <property type="evidence" value="ECO:0007669"/>
    <property type="project" value="UniProtKB-SubCell"/>
</dbReference>
<dbReference type="Pfam" id="PF03588">
    <property type="entry name" value="Leu_Phe_trans"/>
    <property type="match status" value="1"/>
</dbReference>
<evidence type="ECO:0000256" key="1">
    <source>
        <dbReference type="ARBA" id="ARBA00022490"/>
    </source>
</evidence>
<dbReference type="HAMAP" id="MF_00688">
    <property type="entry name" value="Leu_Phe_trans"/>
    <property type="match status" value="1"/>
</dbReference>
<evidence type="ECO:0000256" key="2">
    <source>
        <dbReference type="ARBA" id="ARBA00022679"/>
    </source>
</evidence>
<dbReference type="InterPro" id="IPR004616">
    <property type="entry name" value="Leu/Phe-tRNA_Trfase"/>
</dbReference>
<sequence length="264" mass="28862">MMAVLYAVRPRRLRETAVVIPVTFWRTLRPGPAVPDESSLAGPDGYGGPVHDRSVQAVLAGMKNGFHVMGHAGPLKWWSPPERAVMMLGDVHIPKRFRRTLKNSGFTVSIDDAFDDVVRACGAPRKRLHLTWLHPKTRALMGELHRAGHAHSVEVRNEAGELVGGVFGVTLGPVFSALSMFHTANDASKLAIVSLYHHLSAWGFAAVDHQALSPWVKDLGGKTIPRADFNALIKGSEPAKAKPGRWHVEFAPKDTAEWKKSDAA</sequence>
<dbReference type="EC" id="2.3.2.6" evidence="4"/>
<dbReference type="Gene3D" id="3.40.630.70">
    <property type="entry name" value="Leucyl/phenylalanyl-tRNA-protein transferase, C-terminal domain"/>
    <property type="match status" value="1"/>
</dbReference>
<accession>A0A6S6QKE0</accession>
<keyword evidence="3 4" id="KW-0012">Acyltransferase</keyword>
<gene>
    <name evidence="5" type="primary">aat_1</name>
    <name evidence="4" type="synonym">aat</name>
    <name evidence="5" type="ORF">IZ6_15490</name>
</gene>
<keyword evidence="1 4" id="KW-0963">Cytoplasm</keyword>
<comment type="catalytic activity">
    <reaction evidence="4">
        <text>N-terminal L-arginyl-[protein] + L-leucyl-tRNA(Leu) = N-terminal L-leucyl-L-arginyl-[protein] + tRNA(Leu) + H(+)</text>
        <dbReference type="Rhea" id="RHEA:50416"/>
        <dbReference type="Rhea" id="RHEA-COMP:9613"/>
        <dbReference type="Rhea" id="RHEA-COMP:9622"/>
        <dbReference type="Rhea" id="RHEA-COMP:12672"/>
        <dbReference type="Rhea" id="RHEA-COMP:12673"/>
        <dbReference type="ChEBI" id="CHEBI:15378"/>
        <dbReference type="ChEBI" id="CHEBI:64719"/>
        <dbReference type="ChEBI" id="CHEBI:78442"/>
        <dbReference type="ChEBI" id="CHEBI:78494"/>
        <dbReference type="ChEBI" id="CHEBI:133044"/>
        <dbReference type="EC" id="2.3.2.6"/>
    </reaction>
</comment>
<dbReference type="PANTHER" id="PTHR30098">
    <property type="entry name" value="LEUCYL/PHENYLALANYL-TRNA--PROTEIN TRANSFERASE"/>
    <property type="match status" value="1"/>
</dbReference>
<keyword evidence="2 4" id="KW-0808">Transferase</keyword>
<organism evidence="5 6">
    <name type="scientific">Terrihabitans soli</name>
    <dbReference type="NCBI Taxonomy" id="708113"/>
    <lineage>
        <taxon>Bacteria</taxon>
        <taxon>Pseudomonadati</taxon>
        <taxon>Pseudomonadota</taxon>
        <taxon>Alphaproteobacteria</taxon>
        <taxon>Hyphomicrobiales</taxon>
        <taxon>Terrihabitans</taxon>
    </lineage>
</organism>
<dbReference type="GO" id="GO:0008914">
    <property type="term" value="F:leucyl-tRNA--protein transferase activity"/>
    <property type="evidence" value="ECO:0007669"/>
    <property type="project" value="UniProtKB-UniRule"/>
</dbReference>
<proteinExistence type="inferred from homology"/>
<evidence type="ECO:0000256" key="3">
    <source>
        <dbReference type="ARBA" id="ARBA00023315"/>
    </source>
</evidence>
<dbReference type="KEGG" id="tso:IZ6_15490"/>
<dbReference type="InterPro" id="IPR016181">
    <property type="entry name" value="Acyl_CoA_acyltransferase"/>
</dbReference>
<keyword evidence="6" id="KW-1185">Reference proteome</keyword>
<dbReference type="GO" id="GO:0030163">
    <property type="term" value="P:protein catabolic process"/>
    <property type="evidence" value="ECO:0007669"/>
    <property type="project" value="UniProtKB-UniRule"/>
</dbReference>
<name>A0A6S6QKE0_9HYPH</name>
<dbReference type="InterPro" id="IPR042203">
    <property type="entry name" value="Leu/Phe-tRNA_Trfase_C"/>
</dbReference>
<comment type="subcellular location">
    <subcellularLocation>
        <location evidence="4">Cytoplasm</location>
    </subcellularLocation>
</comment>
<evidence type="ECO:0000313" key="6">
    <source>
        <dbReference type="Proteomes" id="UP000515317"/>
    </source>
</evidence>
<comment type="function">
    <text evidence="4">Functions in the N-end rule pathway of protein degradation where it conjugates Leu, Phe and, less efficiently, Met from aminoacyl-tRNAs to the N-termini of proteins containing an N-terminal arginine or lysine.</text>
</comment>
<reference evidence="5 6" key="1">
    <citation type="submission" date="2020-08" db="EMBL/GenBank/DDBJ databases">
        <title>Genome sequence of Rhizobiales bacterium strain IZ6.</title>
        <authorList>
            <person name="Nakai R."/>
            <person name="Naganuma T."/>
        </authorList>
    </citation>
    <scope>NUCLEOTIDE SEQUENCE [LARGE SCALE GENOMIC DNA]</scope>
    <source>
        <strain evidence="5 6">IZ6</strain>
    </source>
</reference>
<comment type="similarity">
    <text evidence="4">Belongs to the L/F-transferase family.</text>
</comment>
<evidence type="ECO:0000313" key="5">
    <source>
        <dbReference type="EMBL" id="BCJ90814.1"/>
    </source>
</evidence>
<dbReference type="EMBL" id="AP023361">
    <property type="protein sequence ID" value="BCJ90814.1"/>
    <property type="molecule type" value="Genomic_DNA"/>
</dbReference>
<dbReference type="PANTHER" id="PTHR30098:SF2">
    <property type="entry name" value="LEUCYL_PHENYLALANYL-TRNA--PROTEIN TRANSFERASE"/>
    <property type="match status" value="1"/>
</dbReference>
<dbReference type="AlphaFoldDB" id="A0A6S6QKE0"/>